<keyword evidence="2" id="KW-1185">Reference proteome</keyword>
<organism evidence="1 2">
    <name type="scientific">Coniochaeta hoffmannii</name>
    <dbReference type="NCBI Taxonomy" id="91930"/>
    <lineage>
        <taxon>Eukaryota</taxon>
        <taxon>Fungi</taxon>
        <taxon>Dikarya</taxon>
        <taxon>Ascomycota</taxon>
        <taxon>Pezizomycotina</taxon>
        <taxon>Sordariomycetes</taxon>
        <taxon>Sordariomycetidae</taxon>
        <taxon>Coniochaetales</taxon>
        <taxon>Coniochaetaceae</taxon>
        <taxon>Coniochaeta</taxon>
    </lineage>
</organism>
<evidence type="ECO:0000313" key="1">
    <source>
        <dbReference type="EMBL" id="KAJ9139339.1"/>
    </source>
</evidence>
<comment type="caution">
    <text evidence="1">The sequence shown here is derived from an EMBL/GenBank/DDBJ whole genome shotgun (WGS) entry which is preliminary data.</text>
</comment>
<proteinExistence type="predicted"/>
<evidence type="ECO:0000313" key="2">
    <source>
        <dbReference type="Proteomes" id="UP001174691"/>
    </source>
</evidence>
<protein>
    <submittedName>
        <fullName evidence="1">Formamidase</fullName>
    </submittedName>
</protein>
<dbReference type="Gene3D" id="2.60.120.580">
    <property type="entry name" value="Acetamidase/Formamidase-like domains"/>
    <property type="match status" value="2"/>
</dbReference>
<dbReference type="PANTHER" id="PTHR31891:SF1">
    <property type="entry name" value="FORMAMIDASE C869.04-RELATED"/>
    <property type="match status" value="1"/>
</dbReference>
<dbReference type="Proteomes" id="UP001174691">
    <property type="component" value="Unassembled WGS sequence"/>
</dbReference>
<dbReference type="SUPFAM" id="SSF141130">
    <property type="entry name" value="Acetamidase/Formamidase-like"/>
    <property type="match status" value="1"/>
</dbReference>
<dbReference type="EMBL" id="JANBVN010000130">
    <property type="protein sequence ID" value="KAJ9139339.1"/>
    <property type="molecule type" value="Genomic_DNA"/>
</dbReference>
<dbReference type="Pfam" id="PF03069">
    <property type="entry name" value="FmdA_AmdA"/>
    <property type="match status" value="2"/>
</dbReference>
<dbReference type="GO" id="GO:0016811">
    <property type="term" value="F:hydrolase activity, acting on carbon-nitrogen (but not peptide) bonds, in linear amides"/>
    <property type="evidence" value="ECO:0007669"/>
    <property type="project" value="InterPro"/>
</dbReference>
<reference evidence="1" key="1">
    <citation type="submission" date="2022-07" db="EMBL/GenBank/DDBJ databases">
        <title>Fungi with potential for degradation of polypropylene.</title>
        <authorList>
            <person name="Gostincar C."/>
        </authorList>
    </citation>
    <scope>NUCLEOTIDE SEQUENCE</scope>
    <source>
        <strain evidence="1">EXF-13287</strain>
    </source>
</reference>
<dbReference type="PANTHER" id="PTHR31891">
    <property type="entry name" value="FORMAMIDASE C869.04-RELATED"/>
    <property type="match status" value="1"/>
</dbReference>
<name>A0AA38VM65_9PEZI</name>
<dbReference type="InterPro" id="IPR004304">
    <property type="entry name" value="FmdA_AmdA"/>
</dbReference>
<sequence length="346" mass="36952">MAHSFHISPTNRHLKWSQSLTPALTVPSGAEVTFDLLDGGHNQIRPDNEVTALRDFDFSMTDPAFGPVYVEGAEPGDVLRVDFLDLRPGAYGWTALLPGFGLLADDPEFAAATPQLKIWDLTEAGTVARPRGSSKKRLAVLKPGVAVPIRPFLGVCGVAPAQAGAELSTIPPYAGSGGNMDCRDLSTVGATLYLPVNVPGALFSCGDGHAAQGDGEVCGTAIETPMTARLRLTVEKAAEREARGWRDGRGLGCPHYVTAPKGREEIEDEVESDKGEYAALGIHEDIREASKMAVRGVIDWLESEKGLSRVEGYMLCSVASKLRMSEVVDMPNYAVSCALPLSVFLD</sequence>
<gene>
    <name evidence="1" type="ORF">NKR19_g7462</name>
</gene>
<dbReference type="AlphaFoldDB" id="A0AA38VM65"/>
<dbReference type="Gene3D" id="3.10.28.20">
    <property type="entry name" value="Acetamidase/Formamidase-like domains"/>
    <property type="match status" value="1"/>
</dbReference>
<accession>A0AA38VM65</accession>